<protein>
    <submittedName>
        <fullName evidence="2">Uncharacterized protein</fullName>
    </submittedName>
</protein>
<evidence type="ECO:0000313" key="3">
    <source>
        <dbReference type="Proteomes" id="UP000799421"/>
    </source>
</evidence>
<gene>
    <name evidence="2" type="ORF">K470DRAFT_258986</name>
</gene>
<dbReference type="EMBL" id="MU005994">
    <property type="protein sequence ID" value="KAF2859366.1"/>
    <property type="molecule type" value="Genomic_DNA"/>
</dbReference>
<accession>A0A6A7BVJ0</accession>
<evidence type="ECO:0000256" key="1">
    <source>
        <dbReference type="SAM" id="MobiDB-lite"/>
    </source>
</evidence>
<feature type="region of interest" description="Disordered" evidence="1">
    <location>
        <begin position="31"/>
        <end position="62"/>
    </location>
</feature>
<evidence type="ECO:0000313" key="2">
    <source>
        <dbReference type="EMBL" id="KAF2859366.1"/>
    </source>
</evidence>
<reference evidence="2" key="1">
    <citation type="journal article" date="2020" name="Stud. Mycol.">
        <title>101 Dothideomycetes genomes: a test case for predicting lifestyles and emergence of pathogens.</title>
        <authorList>
            <person name="Haridas S."/>
            <person name="Albert R."/>
            <person name="Binder M."/>
            <person name="Bloem J."/>
            <person name="Labutti K."/>
            <person name="Salamov A."/>
            <person name="Andreopoulos B."/>
            <person name="Baker S."/>
            <person name="Barry K."/>
            <person name="Bills G."/>
            <person name="Bluhm B."/>
            <person name="Cannon C."/>
            <person name="Castanera R."/>
            <person name="Culley D."/>
            <person name="Daum C."/>
            <person name="Ezra D."/>
            <person name="Gonzalez J."/>
            <person name="Henrissat B."/>
            <person name="Kuo A."/>
            <person name="Liang C."/>
            <person name="Lipzen A."/>
            <person name="Lutzoni F."/>
            <person name="Magnuson J."/>
            <person name="Mondo S."/>
            <person name="Nolan M."/>
            <person name="Ohm R."/>
            <person name="Pangilinan J."/>
            <person name="Park H.-J."/>
            <person name="Ramirez L."/>
            <person name="Alfaro M."/>
            <person name="Sun H."/>
            <person name="Tritt A."/>
            <person name="Yoshinaga Y."/>
            <person name="Zwiers L.-H."/>
            <person name="Turgeon B."/>
            <person name="Goodwin S."/>
            <person name="Spatafora J."/>
            <person name="Crous P."/>
            <person name="Grigoriev I."/>
        </authorList>
    </citation>
    <scope>NUCLEOTIDE SEQUENCE</scope>
    <source>
        <strain evidence="2">CBS 480.64</strain>
    </source>
</reference>
<name>A0A6A7BVJ0_9PEZI</name>
<keyword evidence="3" id="KW-1185">Reference proteome</keyword>
<proteinExistence type="predicted"/>
<sequence>MTRLRGNFLYRGKNPEKFRFLSIVLVMSLPTSGTSGESAHARKRVDTPGPRPYGKRKQQTTKRTTLPHCLHYDLVRIYWPLKTRLKFHGRVDAYLVEWDI</sequence>
<dbReference type="Proteomes" id="UP000799421">
    <property type="component" value="Unassembled WGS sequence"/>
</dbReference>
<dbReference type="AlphaFoldDB" id="A0A6A7BVJ0"/>
<organism evidence="2 3">
    <name type="scientific">Piedraia hortae CBS 480.64</name>
    <dbReference type="NCBI Taxonomy" id="1314780"/>
    <lineage>
        <taxon>Eukaryota</taxon>
        <taxon>Fungi</taxon>
        <taxon>Dikarya</taxon>
        <taxon>Ascomycota</taxon>
        <taxon>Pezizomycotina</taxon>
        <taxon>Dothideomycetes</taxon>
        <taxon>Dothideomycetidae</taxon>
        <taxon>Capnodiales</taxon>
        <taxon>Piedraiaceae</taxon>
        <taxon>Piedraia</taxon>
    </lineage>
</organism>